<sequence length="311" mass="34862">MISTICIRGLPNDLRRRELRNLVAFIPGYQVVSLSRGEGKPTTGFARFSTPEQAQHAQSLLNGYTFDEEDRTGRGLSVEIARRDLDDKPPHASASGHPRGPPDLGSSRPSPSALGYAHNLPPQGHGYRDAYRDNYRDSGRDGGRDSYRDGGRDSYRDGGRDSYRDGGRDSYRDGGRDSYRDGGRDSYRDSHGEGYRDGGMGRRDELSEGRKRSRFDNGENNNDTICIRMIPVGCSEDEVRDLFVNFDGYRGHKLLPNATNSQTQVCFVLFEKSRDAQDAIRLLQGLELEGSRGNKMEITIEMARRSLQLNE</sequence>
<protein>
    <recommendedName>
        <fullName evidence="4">RRM domain-containing protein</fullName>
    </recommendedName>
</protein>
<name>A0AB34IVD5_PRYPA</name>
<evidence type="ECO:0000256" key="3">
    <source>
        <dbReference type="SAM" id="MobiDB-lite"/>
    </source>
</evidence>
<dbReference type="InterPro" id="IPR035979">
    <property type="entry name" value="RBD_domain_sf"/>
</dbReference>
<dbReference type="SMART" id="SM00360">
    <property type="entry name" value="RRM"/>
    <property type="match status" value="2"/>
</dbReference>
<evidence type="ECO:0000256" key="2">
    <source>
        <dbReference type="PROSITE-ProRule" id="PRU00176"/>
    </source>
</evidence>
<dbReference type="AlphaFoldDB" id="A0AB34IVD5"/>
<dbReference type="PANTHER" id="PTHR10501">
    <property type="entry name" value="U1 SMALL NUCLEAR RIBONUCLEOPROTEIN A/U2 SMALL NUCLEAR RIBONUCLEOPROTEIN B"/>
    <property type="match status" value="1"/>
</dbReference>
<dbReference type="EMBL" id="JBGBPQ010000017">
    <property type="protein sequence ID" value="KAL1507569.1"/>
    <property type="molecule type" value="Genomic_DNA"/>
</dbReference>
<dbReference type="SUPFAM" id="SSF54928">
    <property type="entry name" value="RNA-binding domain, RBD"/>
    <property type="match status" value="1"/>
</dbReference>
<organism evidence="5 6">
    <name type="scientific">Prymnesium parvum</name>
    <name type="common">Toxic golden alga</name>
    <dbReference type="NCBI Taxonomy" id="97485"/>
    <lineage>
        <taxon>Eukaryota</taxon>
        <taxon>Haptista</taxon>
        <taxon>Haptophyta</taxon>
        <taxon>Prymnesiophyceae</taxon>
        <taxon>Prymnesiales</taxon>
        <taxon>Prymnesiaceae</taxon>
        <taxon>Prymnesium</taxon>
    </lineage>
</organism>
<accession>A0AB34IVD5</accession>
<dbReference type="PROSITE" id="PS50102">
    <property type="entry name" value="RRM"/>
    <property type="match status" value="2"/>
</dbReference>
<comment type="caution">
    <text evidence="5">The sequence shown here is derived from an EMBL/GenBank/DDBJ whole genome shotgun (WGS) entry which is preliminary data.</text>
</comment>
<dbReference type="InterPro" id="IPR000504">
    <property type="entry name" value="RRM_dom"/>
</dbReference>
<keyword evidence="6" id="KW-1185">Reference proteome</keyword>
<reference evidence="5 6" key="1">
    <citation type="journal article" date="2024" name="Science">
        <title>Giant polyketide synthase enzymes in the biosynthesis of giant marine polyether toxins.</title>
        <authorList>
            <person name="Fallon T.R."/>
            <person name="Shende V.V."/>
            <person name="Wierzbicki I.H."/>
            <person name="Pendleton A.L."/>
            <person name="Watervoot N.F."/>
            <person name="Auber R.P."/>
            <person name="Gonzalez D.J."/>
            <person name="Wisecaver J.H."/>
            <person name="Moore B.S."/>
        </authorList>
    </citation>
    <scope>NUCLEOTIDE SEQUENCE [LARGE SCALE GENOMIC DNA]</scope>
    <source>
        <strain evidence="5 6">12B1</strain>
    </source>
</reference>
<dbReference type="Pfam" id="PF00076">
    <property type="entry name" value="RRM_1"/>
    <property type="match status" value="2"/>
</dbReference>
<feature type="compositionally biased region" description="Basic and acidic residues" evidence="3">
    <location>
        <begin position="126"/>
        <end position="217"/>
    </location>
</feature>
<dbReference type="Proteomes" id="UP001515480">
    <property type="component" value="Unassembled WGS sequence"/>
</dbReference>
<dbReference type="CDD" id="cd00590">
    <property type="entry name" value="RRM_SF"/>
    <property type="match status" value="1"/>
</dbReference>
<proteinExistence type="predicted"/>
<dbReference type="GO" id="GO:0003723">
    <property type="term" value="F:RNA binding"/>
    <property type="evidence" value="ECO:0007669"/>
    <property type="project" value="UniProtKB-UniRule"/>
</dbReference>
<feature type="region of interest" description="Disordered" evidence="3">
    <location>
        <begin position="84"/>
        <end position="220"/>
    </location>
</feature>
<feature type="domain" description="RRM" evidence="4">
    <location>
        <begin position="223"/>
        <end position="305"/>
    </location>
</feature>
<dbReference type="InterPro" id="IPR012677">
    <property type="entry name" value="Nucleotide-bd_a/b_plait_sf"/>
</dbReference>
<keyword evidence="1 2" id="KW-0694">RNA-binding</keyword>
<dbReference type="Gene3D" id="3.30.70.330">
    <property type="match status" value="2"/>
</dbReference>
<evidence type="ECO:0000313" key="6">
    <source>
        <dbReference type="Proteomes" id="UP001515480"/>
    </source>
</evidence>
<evidence type="ECO:0000313" key="5">
    <source>
        <dbReference type="EMBL" id="KAL1507569.1"/>
    </source>
</evidence>
<feature type="domain" description="RRM" evidence="4">
    <location>
        <begin position="3"/>
        <end position="83"/>
    </location>
</feature>
<evidence type="ECO:0000259" key="4">
    <source>
        <dbReference type="PROSITE" id="PS50102"/>
    </source>
</evidence>
<gene>
    <name evidence="5" type="ORF">AB1Y20_007189</name>
</gene>
<evidence type="ECO:0000256" key="1">
    <source>
        <dbReference type="ARBA" id="ARBA00022884"/>
    </source>
</evidence>